<dbReference type="SUPFAM" id="SSF55724">
    <property type="entry name" value="Mog1p/PsbP-like"/>
    <property type="match status" value="1"/>
</dbReference>
<keyword evidence="11" id="KW-1185">Reference proteome</keyword>
<proteinExistence type="inferred from homology"/>
<dbReference type="GO" id="GO:0015979">
    <property type="term" value="P:photosynthesis"/>
    <property type="evidence" value="ECO:0007669"/>
    <property type="project" value="UniProtKB-KW"/>
</dbReference>
<evidence type="ECO:0000256" key="2">
    <source>
        <dbReference type="ARBA" id="ARBA00022531"/>
    </source>
</evidence>
<dbReference type="Proteomes" id="UP001190700">
    <property type="component" value="Unassembled WGS sequence"/>
</dbReference>
<comment type="subcellular location">
    <subcellularLocation>
        <location evidence="8">Plastid</location>
        <location evidence="8">Chloroplast thylakoid</location>
    </subcellularLocation>
</comment>
<name>A0AAE0BQS0_9CHLO</name>
<sequence>MAYTQFHSVSACFGAGTSKAFIKTHNVFKNDSARRGSTPLRAATFSTRCHNVEPQSAGPSRRDAMIALSTTLFAGLPQDSAKAAYGEGARVFGGRTNTSEYTPYSGDGYKVVLPAKWNPNRSTVDGSALRYADNMRDDGANLDVVVTPTTSSSVKDLGSLDEFFSQISYLLGDQSFDGETKSEGGFASGEVVTAALLDSGEKTDAAGITYYTYHILTRTADGEGGGRHHLFKSAIANGKQYTLQVQALDKQWFKGSEKPLRTVLESFTVA</sequence>
<protein>
    <recommendedName>
        <fullName evidence="9">PsbP C-terminal domain-containing protein</fullName>
    </recommendedName>
</protein>
<evidence type="ECO:0000256" key="1">
    <source>
        <dbReference type="ARBA" id="ARBA00022528"/>
    </source>
</evidence>
<evidence type="ECO:0000256" key="6">
    <source>
        <dbReference type="ARBA" id="ARBA00023276"/>
    </source>
</evidence>
<evidence type="ECO:0000256" key="4">
    <source>
        <dbReference type="ARBA" id="ARBA00022946"/>
    </source>
</evidence>
<evidence type="ECO:0000313" key="11">
    <source>
        <dbReference type="Proteomes" id="UP001190700"/>
    </source>
</evidence>
<dbReference type="InterPro" id="IPR016123">
    <property type="entry name" value="Mog1/PsbP_a/b/a-sand"/>
</dbReference>
<evidence type="ECO:0000313" key="10">
    <source>
        <dbReference type="EMBL" id="KAK3240012.1"/>
    </source>
</evidence>
<evidence type="ECO:0000259" key="9">
    <source>
        <dbReference type="Pfam" id="PF01789"/>
    </source>
</evidence>
<dbReference type="GO" id="GO:0019898">
    <property type="term" value="C:extrinsic component of membrane"/>
    <property type="evidence" value="ECO:0007669"/>
    <property type="project" value="InterPro"/>
</dbReference>
<dbReference type="Pfam" id="PF01789">
    <property type="entry name" value="PsbP"/>
    <property type="match status" value="1"/>
</dbReference>
<keyword evidence="5" id="KW-0793">Thylakoid</keyword>
<keyword evidence="6" id="KW-0604">Photosystem II</keyword>
<dbReference type="PANTHER" id="PTHR31407">
    <property type="match status" value="1"/>
</dbReference>
<comment type="similarity">
    <text evidence="7">Belongs to the PsbP family.</text>
</comment>
<reference evidence="10 11" key="1">
    <citation type="journal article" date="2015" name="Genome Biol. Evol.">
        <title>Comparative Genomics of a Bacterivorous Green Alga Reveals Evolutionary Causalities and Consequences of Phago-Mixotrophic Mode of Nutrition.</title>
        <authorList>
            <person name="Burns J.A."/>
            <person name="Paasch A."/>
            <person name="Narechania A."/>
            <person name="Kim E."/>
        </authorList>
    </citation>
    <scope>NUCLEOTIDE SEQUENCE [LARGE SCALE GENOMIC DNA]</scope>
    <source>
        <strain evidence="10 11">PLY_AMNH</strain>
    </source>
</reference>
<dbReference type="GO" id="GO:0005509">
    <property type="term" value="F:calcium ion binding"/>
    <property type="evidence" value="ECO:0007669"/>
    <property type="project" value="InterPro"/>
</dbReference>
<dbReference type="EMBL" id="LGRX02033761">
    <property type="protein sequence ID" value="KAK3240012.1"/>
    <property type="molecule type" value="Genomic_DNA"/>
</dbReference>
<gene>
    <name evidence="10" type="ORF">CYMTET_50108</name>
</gene>
<keyword evidence="1" id="KW-0150">Chloroplast</keyword>
<organism evidence="10 11">
    <name type="scientific">Cymbomonas tetramitiformis</name>
    <dbReference type="NCBI Taxonomy" id="36881"/>
    <lineage>
        <taxon>Eukaryota</taxon>
        <taxon>Viridiplantae</taxon>
        <taxon>Chlorophyta</taxon>
        <taxon>Pyramimonadophyceae</taxon>
        <taxon>Pyramimonadales</taxon>
        <taxon>Pyramimonadaceae</taxon>
        <taxon>Cymbomonas</taxon>
    </lineage>
</organism>
<dbReference type="PANTHER" id="PTHR31407:SF6">
    <property type="entry name" value="OXYGEN-EVOLVING ENHANCER PROTEIN 2-1, CHLOROPLASTIC"/>
    <property type="match status" value="1"/>
</dbReference>
<dbReference type="GO" id="GO:0009534">
    <property type="term" value="C:chloroplast thylakoid"/>
    <property type="evidence" value="ECO:0007669"/>
    <property type="project" value="UniProtKB-SubCell"/>
</dbReference>
<dbReference type="GO" id="GO:0009654">
    <property type="term" value="C:photosystem II oxygen evolving complex"/>
    <property type="evidence" value="ECO:0007669"/>
    <property type="project" value="InterPro"/>
</dbReference>
<keyword evidence="3" id="KW-0934">Plastid</keyword>
<dbReference type="Gene3D" id="3.40.1000.10">
    <property type="entry name" value="Mog1/PsbP, alpha/beta/alpha sandwich"/>
    <property type="match status" value="1"/>
</dbReference>
<evidence type="ECO:0000256" key="3">
    <source>
        <dbReference type="ARBA" id="ARBA00022640"/>
    </source>
</evidence>
<keyword evidence="4" id="KW-0809">Transit peptide</keyword>
<dbReference type="InterPro" id="IPR002683">
    <property type="entry name" value="PsbP_C"/>
</dbReference>
<dbReference type="AlphaFoldDB" id="A0AAE0BQS0"/>
<evidence type="ECO:0000256" key="8">
    <source>
        <dbReference type="ARBA" id="ARBA00046272"/>
    </source>
</evidence>
<keyword evidence="2" id="KW-0602">Photosynthesis</keyword>
<accession>A0AAE0BQS0</accession>
<evidence type="ECO:0000256" key="5">
    <source>
        <dbReference type="ARBA" id="ARBA00023078"/>
    </source>
</evidence>
<comment type="caution">
    <text evidence="10">The sequence shown here is derived from an EMBL/GenBank/DDBJ whole genome shotgun (WGS) entry which is preliminary data.</text>
</comment>
<feature type="domain" description="PsbP C-terminal" evidence="9">
    <location>
        <begin position="100"/>
        <end position="269"/>
    </location>
</feature>
<evidence type="ECO:0000256" key="7">
    <source>
        <dbReference type="ARBA" id="ARBA00035638"/>
    </source>
</evidence>